<proteinExistence type="predicted"/>
<dbReference type="InterPro" id="IPR011109">
    <property type="entry name" value="DNA_bind_recombinase_dom"/>
</dbReference>
<dbReference type="EMBL" id="QQNA01000021">
    <property type="protein sequence ID" value="RDG39442.1"/>
    <property type="molecule type" value="Genomic_DNA"/>
</dbReference>
<gene>
    <name evidence="2" type="ORF">DVH02_03920</name>
</gene>
<dbReference type="InterPro" id="IPR025827">
    <property type="entry name" value="Zn_ribbon_recom_dom"/>
</dbReference>
<dbReference type="InterPro" id="IPR036162">
    <property type="entry name" value="Resolvase-like_N_sf"/>
</dbReference>
<dbReference type="InterPro" id="IPR050639">
    <property type="entry name" value="SSR_resolvase"/>
</dbReference>
<dbReference type="Gene3D" id="3.40.50.1390">
    <property type="entry name" value="Resolvase, N-terminal catalytic domain"/>
    <property type="match status" value="1"/>
</dbReference>
<dbReference type="Pfam" id="PF13408">
    <property type="entry name" value="Zn_ribbon_recom"/>
    <property type="match status" value="1"/>
</dbReference>
<dbReference type="RefSeq" id="WP_114622245.1">
    <property type="nucleotide sequence ID" value="NZ_QQNA01000021.1"/>
</dbReference>
<protein>
    <submittedName>
        <fullName evidence="2">Recombinase family protein</fullName>
    </submittedName>
</protein>
<dbReference type="CDD" id="cd00338">
    <property type="entry name" value="Ser_Recombinase"/>
    <property type="match status" value="1"/>
</dbReference>
<dbReference type="PANTHER" id="PTHR30461:SF23">
    <property type="entry name" value="DNA RECOMBINASE-RELATED"/>
    <property type="match status" value="1"/>
</dbReference>
<dbReference type="OrthoDB" id="3372479at2"/>
<evidence type="ECO:0000313" key="3">
    <source>
        <dbReference type="Proteomes" id="UP000253741"/>
    </source>
</evidence>
<dbReference type="InterPro" id="IPR038109">
    <property type="entry name" value="DNA_bind_recomb_sf"/>
</dbReference>
<dbReference type="Proteomes" id="UP000253741">
    <property type="component" value="Unassembled WGS sequence"/>
</dbReference>
<dbReference type="Pfam" id="PF07508">
    <property type="entry name" value="Recombinase"/>
    <property type="match status" value="1"/>
</dbReference>
<dbReference type="Pfam" id="PF00239">
    <property type="entry name" value="Resolvase"/>
    <property type="match status" value="1"/>
</dbReference>
<dbReference type="AlphaFoldDB" id="A0A370BFJ1"/>
<keyword evidence="3" id="KW-1185">Reference proteome</keyword>
<sequence length="542" mass="60937">MGMVTDPAKLCDLFLRRSTLQDDKTTLQAHERDLRERAAREGLTVRKVWKEELSAFKAGVKREEFDNAIAAVLAGVVRHLLVWKLDRLSRRGMGQVGLVLDQFEAKGARLVALMDGLDSSIPQHRGLFAWLAEQARAESYNTSTRTRRTKAERKITGAWPGGQPPYGLRVRKGRTETEHHPKEYATARRIAEWLLANKATGWIAQVLNEEGLKTRRGGKWRSSTITQLAHSPAWAGLMPVHERYADEVGRERWRLIDEPLTGPDGEPVSIGTGVITAGERARILTSLRSRTSEGLANGRRGKPAAQSLLSGLLKCGRCGGNMTKGGPQYRCYRRVNMGKAACLGMTVLVKDADSALSSAFMARVTSFTEDHEVFKELARRWLAYQDPELDARRTELISAKDNTQARLDSLDNAYYVLGRFKGPQGERRYEQMREVVESQLLSVRNQLEGISNSTDLMILHDLDQLHEAWESADLEHARMLLRVVLHSVTLLPPPGQGRRSSWYQLVSRCCFHWVGEKPQPLRVDSLRLDGLSRYLPDSELAA</sequence>
<dbReference type="SMART" id="SM00857">
    <property type="entry name" value="Resolvase"/>
    <property type="match status" value="1"/>
</dbReference>
<dbReference type="PANTHER" id="PTHR30461">
    <property type="entry name" value="DNA-INVERTASE FROM LAMBDOID PROPHAGE"/>
    <property type="match status" value="1"/>
</dbReference>
<name>A0A370BFJ1_9ACTN</name>
<dbReference type="Gene3D" id="3.90.1750.20">
    <property type="entry name" value="Putative Large Serine Recombinase, Chain B, Domain 2"/>
    <property type="match status" value="1"/>
</dbReference>
<reference evidence="2 3" key="1">
    <citation type="submission" date="2018-07" db="EMBL/GenBank/DDBJ databases">
        <title>Streptomyces species from bats.</title>
        <authorList>
            <person name="Dunlap C."/>
        </authorList>
    </citation>
    <scope>NUCLEOTIDE SEQUENCE [LARGE SCALE GENOMIC DNA]</scope>
    <source>
        <strain evidence="2 3">AC230</strain>
    </source>
</reference>
<dbReference type="InterPro" id="IPR006119">
    <property type="entry name" value="Resolv_N"/>
</dbReference>
<dbReference type="GO" id="GO:0000150">
    <property type="term" value="F:DNA strand exchange activity"/>
    <property type="evidence" value="ECO:0007669"/>
    <property type="project" value="InterPro"/>
</dbReference>
<organism evidence="2 3">
    <name type="scientific">Streptomyces corynorhini</name>
    <dbReference type="NCBI Taxonomy" id="2282652"/>
    <lineage>
        <taxon>Bacteria</taxon>
        <taxon>Bacillati</taxon>
        <taxon>Actinomycetota</taxon>
        <taxon>Actinomycetes</taxon>
        <taxon>Kitasatosporales</taxon>
        <taxon>Streptomycetaceae</taxon>
        <taxon>Streptomyces</taxon>
    </lineage>
</organism>
<feature type="domain" description="Resolvase/invertase-type recombinase catalytic" evidence="1">
    <location>
        <begin position="10"/>
        <end position="157"/>
    </location>
</feature>
<accession>A0A370BFJ1</accession>
<evidence type="ECO:0000313" key="2">
    <source>
        <dbReference type="EMBL" id="RDG39442.1"/>
    </source>
</evidence>
<evidence type="ECO:0000259" key="1">
    <source>
        <dbReference type="PROSITE" id="PS51736"/>
    </source>
</evidence>
<dbReference type="SUPFAM" id="SSF53041">
    <property type="entry name" value="Resolvase-like"/>
    <property type="match status" value="1"/>
</dbReference>
<dbReference type="PROSITE" id="PS51736">
    <property type="entry name" value="RECOMBINASES_3"/>
    <property type="match status" value="1"/>
</dbReference>
<comment type="caution">
    <text evidence="2">The sequence shown here is derived from an EMBL/GenBank/DDBJ whole genome shotgun (WGS) entry which is preliminary data.</text>
</comment>
<dbReference type="GO" id="GO:0003677">
    <property type="term" value="F:DNA binding"/>
    <property type="evidence" value="ECO:0007669"/>
    <property type="project" value="InterPro"/>
</dbReference>